<dbReference type="VEuPathDB" id="FungiDB:VP01_14834g1"/>
<evidence type="ECO:0000313" key="1">
    <source>
        <dbReference type="EMBL" id="KNZ60917.1"/>
    </source>
</evidence>
<dbReference type="OrthoDB" id="10613563at2759"/>
<keyword evidence="2" id="KW-1185">Reference proteome</keyword>
<reference evidence="1 2" key="1">
    <citation type="submission" date="2015-08" db="EMBL/GenBank/DDBJ databases">
        <title>Next Generation Sequencing and Analysis of the Genome of Puccinia sorghi L Schw, the Causal Agent of Maize Common Rust.</title>
        <authorList>
            <person name="Rochi L."/>
            <person name="Burguener G."/>
            <person name="Darino M."/>
            <person name="Turjanski A."/>
            <person name="Kreff E."/>
            <person name="Dieguez M.J."/>
            <person name="Sacco F."/>
        </authorList>
    </citation>
    <scope>NUCLEOTIDE SEQUENCE [LARGE SCALE GENOMIC DNA]</scope>
    <source>
        <strain evidence="1 2">RO10H11247</strain>
    </source>
</reference>
<dbReference type="Proteomes" id="UP000037035">
    <property type="component" value="Unassembled WGS sequence"/>
</dbReference>
<accession>A0A0L6VK45</accession>
<sequence>MITLTLQGKHHQIKSEFHQQKITSLQKIHSIFSLCHGNISNFALKNDQSKYRNLNYDENGICHQAQQKRTQIP</sequence>
<name>A0A0L6VK45_9BASI</name>
<gene>
    <name evidence="1" type="ORF">VP01_14834g1</name>
</gene>
<dbReference type="EMBL" id="LAVV01005369">
    <property type="protein sequence ID" value="KNZ60917.1"/>
    <property type="molecule type" value="Genomic_DNA"/>
</dbReference>
<evidence type="ECO:0000313" key="2">
    <source>
        <dbReference type="Proteomes" id="UP000037035"/>
    </source>
</evidence>
<proteinExistence type="predicted"/>
<organism evidence="1 2">
    <name type="scientific">Puccinia sorghi</name>
    <dbReference type="NCBI Taxonomy" id="27349"/>
    <lineage>
        <taxon>Eukaryota</taxon>
        <taxon>Fungi</taxon>
        <taxon>Dikarya</taxon>
        <taxon>Basidiomycota</taxon>
        <taxon>Pucciniomycotina</taxon>
        <taxon>Pucciniomycetes</taxon>
        <taxon>Pucciniales</taxon>
        <taxon>Pucciniaceae</taxon>
        <taxon>Puccinia</taxon>
    </lineage>
</organism>
<dbReference type="AlphaFoldDB" id="A0A0L6VK45"/>
<protein>
    <submittedName>
        <fullName evidence="1">Uncharacterized protein</fullName>
    </submittedName>
</protein>
<comment type="caution">
    <text evidence="1">The sequence shown here is derived from an EMBL/GenBank/DDBJ whole genome shotgun (WGS) entry which is preliminary data.</text>
</comment>